<dbReference type="RefSeq" id="WP_270024103.1">
    <property type="nucleotide sequence ID" value="NZ_JAPDDP010000007.1"/>
</dbReference>
<dbReference type="EMBL" id="JAPDDP010000007">
    <property type="protein sequence ID" value="MDA0179796.1"/>
    <property type="molecule type" value="Genomic_DNA"/>
</dbReference>
<keyword evidence="3" id="KW-1185">Reference proteome</keyword>
<comment type="caution">
    <text evidence="2">The sequence shown here is derived from an EMBL/GenBank/DDBJ whole genome shotgun (WGS) entry which is preliminary data.</text>
</comment>
<sequence>MKSPRKMLRDLGGGRPEAPTREQVVSREQDVSPVTLPLPRYDKLSADEVLAALSDLKPNDLAKLGHHERTHQNRTKVLAGIDAWLGHEPWPGYDALDVDGVRFGLDGAARERFVVVLAYERAHKNRAGVVLAAQQKSGRDA</sequence>
<evidence type="ECO:0000256" key="1">
    <source>
        <dbReference type="SAM" id="MobiDB-lite"/>
    </source>
</evidence>
<name>A0A9X3S821_9ACTN</name>
<accession>A0A9X3S821</accession>
<proteinExistence type="predicted"/>
<dbReference type="Proteomes" id="UP001147653">
    <property type="component" value="Unassembled WGS sequence"/>
</dbReference>
<dbReference type="AlphaFoldDB" id="A0A9X3S821"/>
<feature type="region of interest" description="Disordered" evidence="1">
    <location>
        <begin position="1"/>
        <end position="31"/>
    </location>
</feature>
<protein>
    <submittedName>
        <fullName evidence="2">Uncharacterized protein</fullName>
    </submittedName>
</protein>
<reference evidence="2" key="1">
    <citation type="submission" date="2022-10" db="EMBL/GenBank/DDBJ databases">
        <title>The WGS of Solirubrobacter phytolaccae KCTC 29190.</title>
        <authorList>
            <person name="Jiang Z."/>
        </authorList>
    </citation>
    <scope>NUCLEOTIDE SEQUENCE</scope>
    <source>
        <strain evidence="2">KCTC 29190</strain>
    </source>
</reference>
<evidence type="ECO:0000313" key="3">
    <source>
        <dbReference type="Proteomes" id="UP001147653"/>
    </source>
</evidence>
<evidence type="ECO:0000313" key="2">
    <source>
        <dbReference type="EMBL" id="MDA0179796.1"/>
    </source>
</evidence>
<gene>
    <name evidence="2" type="ORF">OJ997_05785</name>
</gene>
<organism evidence="2 3">
    <name type="scientific">Solirubrobacter phytolaccae</name>
    <dbReference type="NCBI Taxonomy" id="1404360"/>
    <lineage>
        <taxon>Bacteria</taxon>
        <taxon>Bacillati</taxon>
        <taxon>Actinomycetota</taxon>
        <taxon>Thermoleophilia</taxon>
        <taxon>Solirubrobacterales</taxon>
        <taxon>Solirubrobacteraceae</taxon>
        <taxon>Solirubrobacter</taxon>
    </lineage>
</organism>
<feature type="compositionally biased region" description="Basic and acidic residues" evidence="1">
    <location>
        <begin position="18"/>
        <end position="30"/>
    </location>
</feature>